<evidence type="ECO:0008006" key="3">
    <source>
        <dbReference type="Google" id="ProtNLM"/>
    </source>
</evidence>
<dbReference type="AlphaFoldDB" id="A0AAD7A2R2"/>
<sequence length="74" mass="8403">LVSSASPFFSDMFSLPQPDTEAPVPLILIAETGRLLDRFLRLWYPGAKMMVFDGLHELDKIIELALSKYDMQCL</sequence>
<dbReference type="EMBL" id="JARIHO010000017">
    <property type="protein sequence ID" value="KAJ7348390.1"/>
    <property type="molecule type" value="Genomic_DNA"/>
</dbReference>
<comment type="caution">
    <text evidence="1">The sequence shown here is derived from an EMBL/GenBank/DDBJ whole genome shotgun (WGS) entry which is preliminary data.</text>
</comment>
<evidence type="ECO:0000313" key="1">
    <source>
        <dbReference type="EMBL" id="KAJ7348390.1"/>
    </source>
</evidence>
<name>A0AAD7A2R2_9AGAR</name>
<protein>
    <recommendedName>
        <fullName evidence="3">BTB domain-containing protein</fullName>
    </recommendedName>
</protein>
<feature type="non-terminal residue" evidence="1">
    <location>
        <position position="1"/>
    </location>
</feature>
<reference evidence="1" key="1">
    <citation type="submission" date="2023-03" db="EMBL/GenBank/DDBJ databases">
        <title>Massive genome expansion in bonnet fungi (Mycena s.s.) driven by repeated elements and novel gene families across ecological guilds.</title>
        <authorList>
            <consortium name="Lawrence Berkeley National Laboratory"/>
            <person name="Harder C.B."/>
            <person name="Miyauchi S."/>
            <person name="Viragh M."/>
            <person name="Kuo A."/>
            <person name="Thoen E."/>
            <person name="Andreopoulos B."/>
            <person name="Lu D."/>
            <person name="Skrede I."/>
            <person name="Drula E."/>
            <person name="Henrissat B."/>
            <person name="Morin E."/>
            <person name="Kohler A."/>
            <person name="Barry K."/>
            <person name="LaButti K."/>
            <person name="Morin E."/>
            <person name="Salamov A."/>
            <person name="Lipzen A."/>
            <person name="Mereny Z."/>
            <person name="Hegedus B."/>
            <person name="Baldrian P."/>
            <person name="Stursova M."/>
            <person name="Weitz H."/>
            <person name="Taylor A."/>
            <person name="Grigoriev I.V."/>
            <person name="Nagy L.G."/>
            <person name="Martin F."/>
            <person name="Kauserud H."/>
        </authorList>
    </citation>
    <scope>NUCLEOTIDE SEQUENCE</scope>
    <source>
        <strain evidence="1">CBHHK002</strain>
    </source>
</reference>
<gene>
    <name evidence="1" type="ORF">DFH08DRAFT_634512</name>
</gene>
<feature type="non-terminal residue" evidence="1">
    <location>
        <position position="74"/>
    </location>
</feature>
<accession>A0AAD7A2R2</accession>
<dbReference type="Proteomes" id="UP001218218">
    <property type="component" value="Unassembled WGS sequence"/>
</dbReference>
<evidence type="ECO:0000313" key="2">
    <source>
        <dbReference type="Proteomes" id="UP001218218"/>
    </source>
</evidence>
<keyword evidence="2" id="KW-1185">Reference proteome</keyword>
<organism evidence="1 2">
    <name type="scientific">Mycena albidolilacea</name>
    <dbReference type="NCBI Taxonomy" id="1033008"/>
    <lineage>
        <taxon>Eukaryota</taxon>
        <taxon>Fungi</taxon>
        <taxon>Dikarya</taxon>
        <taxon>Basidiomycota</taxon>
        <taxon>Agaricomycotina</taxon>
        <taxon>Agaricomycetes</taxon>
        <taxon>Agaricomycetidae</taxon>
        <taxon>Agaricales</taxon>
        <taxon>Marasmiineae</taxon>
        <taxon>Mycenaceae</taxon>
        <taxon>Mycena</taxon>
    </lineage>
</organism>
<proteinExistence type="predicted"/>